<feature type="domain" description="NADH:quinone oxidoreductase/Mrp antiporter transmembrane" evidence="9">
    <location>
        <begin position="125"/>
        <end position="417"/>
    </location>
</feature>
<dbReference type="GO" id="GO:0016491">
    <property type="term" value="F:oxidoreductase activity"/>
    <property type="evidence" value="ECO:0007669"/>
    <property type="project" value="UniProtKB-KW"/>
</dbReference>
<evidence type="ECO:0000256" key="3">
    <source>
        <dbReference type="ARBA" id="ARBA00022692"/>
    </source>
</evidence>
<feature type="transmembrane region" description="Helical" evidence="8">
    <location>
        <begin position="242"/>
        <end position="263"/>
    </location>
</feature>
<protein>
    <submittedName>
        <fullName evidence="10">Hydrogenase 4 subunit F</fullName>
    </submittedName>
</protein>
<dbReference type="PANTHER" id="PTHR42682">
    <property type="entry name" value="HYDROGENASE-4 COMPONENT F"/>
    <property type="match status" value="1"/>
</dbReference>
<gene>
    <name evidence="10" type="ORF">SVA_3449</name>
</gene>
<evidence type="ECO:0000256" key="7">
    <source>
        <dbReference type="RuleBase" id="RU000320"/>
    </source>
</evidence>
<evidence type="ECO:0000256" key="4">
    <source>
        <dbReference type="ARBA" id="ARBA00022989"/>
    </source>
</evidence>
<dbReference type="AlphaFoldDB" id="A0A1C7AFC0"/>
<dbReference type="GO" id="GO:0042773">
    <property type="term" value="P:ATP synthesis coupled electron transport"/>
    <property type="evidence" value="ECO:0007669"/>
    <property type="project" value="InterPro"/>
</dbReference>
<evidence type="ECO:0000313" key="11">
    <source>
        <dbReference type="Proteomes" id="UP000218899"/>
    </source>
</evidence>
<dbReference type="NCBIfam" id="NF005045">
    <property type="entry name" value="PRK06458.1-5"/>
    <property type="match status" value="1"/>
</dbReference>
<sequence length="494" mass="53263">MTLLRVVLLAPLLGALVLALVGHRPVGGWINVAVGAITFGASLFMAIDIYQHGATLSPDKLFYIDAFNVYLVVLTAFVGLTTAIFSRPYMEHEVERGRLGHGRMRLYLSMYQGFMFAMLLALSTNNLGLLWVAMEAATLTTVLLVSLYRTPESVEAAWKYFVLCGVGIAQALFGTVLLYFAAERELGAERDDTLLWSVLHASSGSLEPTVLTLAFVFLLVGYGTKVGLVPLHNWLPDAHSEGPTPMSAVLSGLLLNVALYALVRVKMLVDGSTQSALAGYLMMGFGLVSFVVAGFFLHRQHDIKRMFSYSSIEHMGLMTFAFGVGGALATFGALLHMTVHSLTKSAIFVTVGHASQLAGTQRIDRIRGLIRTQPAIGWGLLIGTVAIAGFPPFGVFASEFLVLIATMKAWPWLTLPLLVGLGVAFAGLFKHLHPMVYGEPPAGQVPVKANMVPVIVHLALVLWLGLAMPGFVADWFEQATVLISGQHLPADGPL</sequence>
<name>A0A1C7AFC0_9GAMM</name>
<feature type="transmembrane region" description="Helical" evidence="8">
    <location>
        <begin position="62"/>
        <end position="85"/>
    </location>
</feature>
<reference evidence="10 11" key="1">
    <citation type="submission" date="2015-08" db="EMBL/GenBank/DDBJ databases">
        <title>Complete genome sequence of Sulfurifustis variabilis.</title>
        <authorList>
            <person name="Miura A."/>
            <person name="Kojima H."/>
            <person name="Fukui M."/>
        </authorList>
    </citation>
    <scope>NUCLEOTIDE SEQUENCE [LARGE SCALE GENOMIC DNA]</scope>
    <source>
        <strain evidence="11">skN76</strain>
    </source>
</reference>
<dbReference type="GO" id="GO:0005886">
    <property type="term" value="C:plasma membrane"/>
    <property type="evidence" value="ECO:0007669"/>
    <property type="project" value="UniProtKB-SubCell"/>
</dbReference>
<dbReference type="InterPro" id="IPR052175">
    <property type="entry name" value="ComplexI-like_HydComp"/>
</dbReference>
<dbReference type="RefSeq" id="WP_096462329.1">
    <property type="nucleotide sequence ID" value="NZ_AP014936.1"/>
</dbReference>
<dbReference type="PRINTS" id="PR01437">
    <property type="entry name" value="NUOXDRDTASE4"/>
</dbReference>
<dbReference type="GO" id="GO:0008137">
    <property type="term" value="F:NADH dehydrogenase (ubiquinone) activity"/>
    <property type="evidence" value="ECO:0007669"/>
    <property type="project" value="InterPro"/>
</dbReference>
<dbReference type="Proteomes" id="UP000218899">
    <property type="component" value="Chromosome"/>
</dbReference>
<organism evidence="10 11">
    <name type="scientific">Sulfurifustis variabilis</name>
    <dbReference type="NCBI Taxonomy" id="1675686"/>
    <lineage>
        <taxon>Bacteria</taxon>
        <taxon>Pseudomonadati</taxon>
        <taxon>Pseudomonadota</taxon>
        <taxon>Gammaproteobacteria</taxon>
        <taxon>Acidiferrobacterales</taxon>
        <taxon>Acidiferrobacteraceae</taxon>
        <taxon>Sulfurifustis</taxon>
    </lineage>
</organism>
<feature type="transmembrane region" description="Helical" evidence="8">
    <location>
        <begin position="275"/>
        <end position="297"/>
    </location>
</feature>
<accession>A0A1C7AFC0</accession>
<keyword evidence="6 8" id="KW-0472">Membrane</keyword>
<evidence type="ECO:0000313" key="10">
    <source>
        <dbReference type="EMBL" id="BAU49985.1"/>
    </source>
</evidence>
<dbReference type="InterPro" id="IPR003918">
    <property type="entry name" value="NADH_UbQ_OxRdtase"/>
</dbReference>
<keyword evidence="5" id="KW-0560">Oxidoreductase</keyword>
<feature type="transmembrane region" description="Helical" evidence="8">
    <location>
        <begin position="160"/>
        <end position="182"/>
    </location>
</feature>
<evidence type="ECO:0000256" key="5">
    <source>
        <dbReference type="ARBA" id="ARBA00023002"/>
    </source>
</evidence>
<feature type="transmembrane region" description="Helical" evidence="8">
    <location>
        <begin position="375"/>
        <end position="397"/>
    </location>
</feature>
<feature type="transmembrane region" description="Helical" evidence="8">
    <location>
        <begin position="409"/>
        <end position="429"/>
    </location>
</feature>
<evidence type="ECO:0000256" key="6">
    <source>
        <dbReference type="ARBA" id="ARBA00023136"/>
    </source>
</evidence>
<evidence type="ECO:0000259" key="9">
    <source>
        <dbReference type="Pfam" id="PF00361"/>
    </source>
</evidence>
<proteinExistence type="predicted"/>
<dbReference type="KEGG" id="sva:SVA_3449"/>
<evidence type="ECO:0000256" key="8">
    <source>
        <dbReference type="SAM" id="Phobius"/>
    </source>
</evidence>
<keyword evidence="11" id="KW-1185">Reference proteome</keyword>
<dbReference type="EMBL" id="AP014936">
    <property type="protein sequence ID" value="BAU49985.1"/>
    <property type="molecule type" value="Genomic_DNA"/>
</dbReference>
<dbReference type="NCBIfam" id="NF005043">
    <property type="entry name" value="PRK06458.1-3"/>
    <property type="match status" value="1"/>
</dbReference>
<comment type="subcellular location">
    <subcellularLocation>
        <location evidence="1">Cell membrane</location>
        <topology evidence="1">Multi-pass membrane protein</topology>
    </subcellularLocation>
    <subcellularLocation>
        <location evidence="7">Membrane</location>
        <topology evidence="7">Multi-pass membrane protein</topology>
    </subcellularLocation>
</comment>
<feature type="transmembrane region" description="Helical" evidence="8">
    <location>
        <begin position="450"/>
        <end position="472"/>
    </location>
</feature>
<keyword evidence="2" id="KW-1003">Cell membrane</keyword>
<dbReference type="PANTHER" id="PTHR42682:SF5">
    <property type="entry name" value="HYDROGENASE-4 COMPONENT F"/>
    <property type="match status" value="1"/>
</dbReference>
<dbReference type="OrthoDB" id="9768329at2"/>
<dbReference type="Pfam" id="PF00361">
    <property type="entry name" value="Proton_antipo_M"/>
    <property type="match status" value="1"/>
</dbReference>
<dbReference type="InterPro" id="IPR001750">
    <property type="entry name" value="ND/Mrp_TM"/>
</dbReference>
<feature type="transmembrane region" description="Helical" evidence="8">
    <location>
        <begin position="317"/>
        <end position="335"/>
    </location>
</feature>
<feature type="transmembrane region" description="Helical" evidence="8">
    <location>
        <begin position="29"/>
        <end position="50"/>
    </location>
</feature>
<feature type="transmembrane region" description="Helical" evidence="8">
    <location>
        <begin position="129"/>
        <end position="148"/>
    </location>
</feature>
<keyword evidence="3 7" id="KW-0812">Transmembrane</keyword>
<evidence type="ECO:0000256" key="1">
    <source>
        <dbReference type="ARBA" id="ARBA00004651"/>
    </source>
</evidence>
<keyword evidence="4 8" id="KW-1133">Transmembrane helix</keyword>
<evidence type="ECO:0000256" key="2">
    <source>
        <dbReference type="ARBA" id="ARBA00022475"/>
    </source>
</evidence>
<feature type="transmembrane region" description="Helical" evidence="8">
    <location>
        <begin position="105"/>
        <end position="122"/>
    </location>
</feature>